<proteinExistence type="predicted"/>
<gene>
    <name evidence="2" type="ORF">ABL78_5689</name>
</gene>
<keyword evidence="3" id="KW-1185">Reference proteome</keyword>
<dbReference type="EMBL" id="LJSK01000200">
    <property type="protein sequence ID" value="KPI85236.1"/>
    <property type="molecule type" value="Genomic_DNA"/>
</dbReference>
<organism evidence="2 3">
    <name type="scientific">Leptomonas seymouri</name>
    <dbReference type="NCBI Taxonomy" id="5684"/>
    <lineage>
        <taxon>Eukaryota</taxon>
        <taxon>Discoba</taxon>
        <taxon>Euglenozoa</taxon>
        <taxon>Kinetoplastea</taxon>
        <taxon>Metakinetoplastina</taxon>
        <taxon>Trypanosomatida</taxon>
        <taxon>Trypanosomatidae</taxon>
        <taxon>Leishmaniinae</taxon>
        <taxon>Leptomonas</taxon>
    </lineage>
</organism>
<evidence type="ECO:0000313" key="3">
    <source>
        <dbReference type="Proteomes" id="UP000038009"/>
    </source>
</evidence>
<evidence type="ECO:0000313" key="2">
    <source>
        <dbReference type="EMBL" id="KPI85236.1"/>
    </source>
</evidence>
<dbReference type="OMA" id="GIAMNAQ"/>
<feature type="region of interest" description="Disordered" evidence="1">
    <location>
        <begin position="23"/>
        <end position="49"/>
    </location>
</feature>
<sequence>MTTSSATLKEVWVEDAQGIAMNAQQSPTSAAGLAPSPQPSPTSYLTSSASATPYGVSLEQLEALSAMAYLVGSPFQREQPSGNDTTHPALLVAAKLLQQGVDPERIIQLVACRHGDSSSN</sequence>
<reference evidence="2 3" key="1">
    <citation type="journal article" date="2015" name="PLoS Pathog.">
        <title>Leptomonas seymouri: Adaptations to the Dixenous Life Cycle Analyzed by Genome Sequencing, Transcriptome Profiling and Co-infection with Leishmania donovani.</title>
        <authorList>
            <person name="Kraeva N."/>
            <person name="Butenko A."/>
            <person name="Hlavacova J."/>
            <person name="Kostygov A."/>
            <person name="Myskova J."/>
            <person name="Grybchuk D."/>
            <person name="Lestinova T."/>
            <person name="Votypka J."/>
            <person name="Volf P."/>
            <person name="Opperdoes F."/>
            <person name="Flegontov P."/>
            <person name="Lukes J."/>
            <person name="Yurchenko V."/>
        </authorList>
    </citation>
    <scope>NUCLEOTIDE SEQUENCE [LARGE SCALE GENOMIC DNA]</scope>
    <source>
        <strain evidence="2 3">ATCC 30220</strain>
    </source>
</reference>
<dbReference type="OrthoDB" id="265915at2759"/>
<dbReference type="VEuPathDB" id="TriTrypDB:Lsey_0200_0010"/>
<comment type="caution">
    <text evidence="2">The sequence shown here is derived from an EMBL/GenBank/DDBJ whole genome shotgun (WGS) entry which is preliminary data.</text>
</comment>
<dbReference type="AlphaFoldDB" id="A0A0N0P4F5"/>
<name>A0A0N0P4F5_LEPSE</name>
<dbReference type="Proteomes" id="UP000038009">
    <property type="component" value="Unassembled WGS sequence"/>
</dbReference>
<evidence type="ECO:0000256" key="1">
    <source>
        <dbReference type="SAM" id="MobiDB-lite"/>
    </source>
</evidence>
<accession>A0A0N0P4F5</accession>
<protein>
    <submittedName>
        <fullName evidence="2">Uncharacterized protein</fullName>
    </submittedName>
</protein>